<organism evidence="1 2">
    <name type="scientific">Lederbergia ruris</name>
    <dbReference type="NCBI Taxonomy" id="217495"/>
    <lineage>
        <taxon>Bacteria</taxon>
        <taxon>Bacillati</taxon>
        <taxon>Bacillota</taxon>
        <taxon>Bacilli</taxon>
        <taxon>Bacillales</taxon>
        <taxon>Bacillaceae</taxon>
        <taxon>Lederbergia</taxon>
    </lineage>
</organism>
<dbReference type="Proteomes" id="UP000679950">
    <property type="component" value="Unassembled WGS sequence"/>
</dbReference>
<dbReference type="RefSeq" id="WP_212965637.1">
    <property type="nucleotide sequence ID" value="NZ_BORB01000005.1"/>
</dbReference>
<reference evidence="1 2" key="1">
    <citation type="submission" date="2021-03" db="EMBL/GenBank/DDBJ databases">
        <title>Antimicrobial resistance genes in bacteria isolated from Japanese honey, and their potential for conferring macrolide and lincosamide resistance in the American foulbrood pathogen Paenibacillus larvae.</title>
        <authorList>
            <person name="Okamoto M."/>
            <person name="Kumagai M."/>
            <person name="Kanamori H."/>
            <person name="Takamatsu D."/>
        </authorList>
    </citation>
    <scope>NUCLEOTIDE SEQUENCE [LARGE SCALE GENOMIC DNA]</scope>
    <source>
        <strain evidence="1 2">J8TS2</strain>
    </source>
</reference>
<evidence type="ECO:0008006" key="3">
    <source>
        <dbReference type="Google" id="ProtNLM"/>
    </source>
</evidence>
<keyword evidence="2" id="KW-1185">Reference proteome</keyword>
<comment type="caution">
    <text evidence="1">The sequence shown here is derived from an EMBL/GenBank/DDBJ whole genome shotgun (WGS) entry which is preliminary data.</text>
</comment>
<sequence>MNITGYTVEELHDPTGILDGIRYEFFLQIEVPEDDELFTENGLVLRVIFADVDQTQSILHYEFMEKTSNAILDFALEEDEEKLVFEFCRKHYQQ</sequence>
<evidence type="ECO:0000313" key="1">
    <source>
        <dbReference type="EMBL" id="GIN56637.1"/>
    </source>
</evidence>
<name>A0ABQ4KF87_9BACI</name>
<dbReference type="Pfam" id="PF20119">
    <property type="entry name" value="DUF6509"/>
    <property type="match status" value="1"/>
</dbReference>
<dbReference type="InterPro" id="IPR045424">
    <property type="entry name" value="DUF6509"/>
</dbReference>
<gene>
    <name evidence="1" type="ORF">J8TS2_09560</name>
</gene>
<accession>A0ABQ4KF87</accession>
<evidence type="ECO:0000313" key="2">
    <source>
        <dbReference type="Proteomes" id="UP000679950"/>
    </source>
</evidence>
<protein>
    <recommendedName>
        <fullName evidence="3">Pullulanase</fullName>
    </recommendedName>
</protein>
<proteinExistence type="predicted"/>
<dbReference type="EMBL" id="BORB01000005">
    <property type="protein sequence ID" value="GIN56637.1"/>
    <property type="molecule type" value="Genomic_DNA"/>
</dbReference>